<dbReference type="Pfam" id="PF02260">
    <property type="entry name" value="FATC"/>
    <property type="match status" value="1"/>
</dbReference>
<dbReference type="InterPro" id="IPR003152">
    <property type="entry name" value="FATC_dom"/>
</dbReference>
<keyword evidence="3" id="KW-1185">Reference proteome</keyword>
<dbReference type="EMBL" id="CP133613">
    <property type="protein sequence ID" value="WMV16620.1"/>
    <property type="molecule type" value="Genomic_DNA"/>
</dbReference>
<protein>
    <recommendedName>
        <fullName evidence="1">FATC domain-containing protein</fullName>
    </recommendedName>
</protein>
<evidence type="ECO:0000259" key="1">
    <source>
        <dbReference type="PROSITE" id="PS51190"/>
    </source>
</evidence>
<gene>
    <name evidence="2" type="ORF">MTR67_010005</name>
</gene>
<sequence>MFFRDELFSWSWRRPLGMPLAPVVGAGNLNPVDFKQKVATNVENVIGRINGIAPQYISEEEENGMDPPQSVQRGVAELVEAALTPRNLCMMDPTWHPWF</sequence>
<accession>A0AAF0Q896</accession>
<reference evidence="2" key="1">
    <citation type="submission" date="2023-08" db="EMBL/GenBank/DDBJ databases">
        <title>A de novo genome assembly of Solanum verrucosum Schlechtendal, a Mexican diploid species geographically isolated from the other diploid A-genome species in potato relatives.</title>
        <authorList>
            <person name="Hosaka K."/>
        </authorList>
    </citation>
    <scope>NUCLEOTIDE SEQUENCE</scope>
    <source>
        <tissue evidence="2">Young leaves</tissue>
    </source>
</reference>
<proteinExistence type="predicted"/>
<evidence type="ECO:0000313" key="2">
    <source>
        <dbReference type="EMBL" id="WMV16620.1"/>
    </source>
</evidence>
<evidence type="ECO:0000313" key="3">
    <source>
        <dbReference type="Proteomes" id="UP001234989"/>
    </source>
</evidence>
<dbReference type="Proteomes" id="UP001234989">
    <property type="component" value="Chromosome 2"/>
</dbReference>
<name>A0AAF0Q896_SOLVR</name>
<dbReference type="PROSITE" id="PS51190">
    <property type="entry name" value="FATC"/>
    <property type="match status" value="1"/>
</dbReference>
<feature type="domain" description="FATC" evidence="1">
    <location>
        <begin position="63"/>
        <end position="99"/>
    </location>
</feature>
<dbReference type="SMART" id="SM01343">
    <property type="entry name" value="FATC"/>
    <property type="match status" value="1"/>
</dbReference>
<organism evidence="2 3">
    <name type="scientific">Solanum verrucosum</name>
    <dbReference type="NCBI Taxonomy" id="315347"/>
    <lineage>
        <taxon>Eukaryota</taxon>
        <taxon>Viridiplantae</taxon>
        <taxon>Streptophyta</taxon>
        <taxon>Embryophyta</taxon>
        <taxon>Tracheophyta</taxon>
        <taxon>Spermatophyta</taxon>
        <taxon>Magnoliopsida</taxon>
        <taxon>eudicotyledons</taxon>
        <taxon>Gunneridae</taxon>
        <taxon>Pentapetalae</taxon>
        <taxon>asterids</taxon>
        <taxon>lamiids</taxon>
        <taxon>Solanales</taxon>
        <taxon>Solanaceae</taxon>
        <taxon>Solanoideae</taxon>
        <taxon>Solaneae</taxon>
        <taxon>Solanum</taxon>
    </lineage>
</organism>
<dbReference type="AlphaFoldDB" id="A0AAF0Q896"/>